<accession>A0A9D1T6H1</accession>
<dbReference type="GO" id="GO:0008757">
    <property type="term" value="F:S-adenosylmethionine-dependent methyltransferase activity"/>
    <property type="evidence" value="ECO:0007669"/>
    <property type="project" value="InterPro"/>
</dbReference>
<dbReference type="InterPro" id="IPR051052">
    <property type="entry name" value="Diverse_substrate_MTase"/>
</dbReference>
<dbReference type="Gene3D" id="3.40.50.150">
    <property type="entry name" value="Vaccinia Virus protein VP39"/>
    <property type="match status" value="1"/>
</dbReference>
<dbReference type="EMBL" id="DVON01000199">
    <property type="protein sequence ID" value="HIV13362.1"/>
    <property type="molecule type" value="Genomic_DNA"/>
</dbReference>
<organism evidence="5 6">
    <name type="scientific">Candidatus Pullilachnospira stercoravium</name>
    <dbReference type="NCBI Taxonomy" id="2840913"/>
    <lineage>
        <taxon>Bacteria</taxon>
        <taxon>Bacillati</taxon>
        <taxon>Bacillota</taxon>
        <taxon>Clostridia</taxon>
        <taxon>Lachnospirales</taxon>
        <taxon>Lachnospiraceae</taxon>
        <taxon>Lachnospiraceae incertae sedis</taxon>
        <taxon>Candidatus Pullilachnospira</taxon>
    </lineage>
</organism>
<keyword evidence="2 5" id="KW-0489">Methyltransferase</keyword>
<dbReference type="AlphaFoldDB" id="A0A9D1T6H1"/>
<dbReference type="GO" id="GO:0032259">
    <property type="term" value="P:methylation"/>
    <property type="evidence" value="ECO:0007669"/>
    <property type="project" value="UniProtKB-KW"/>
</dbReference>
<dbReference type="CDD" id="cd02440">
    <property type="entry name" value="AdoMet_MTases"/>
    <property type="match status" value="1"/>
</dbReference>
<feature type="domain" description="Methyltransferase type 11" evidence="4">
    <location>
        <begin position="43"/>
        <end position="134"/>
    </location>
</feature>
<gene>
    <name evidence="5" type="ORF">IAA63_09525</name>
</gene>
<dbReference type="InterPro" id="IPR013216">
    <property type="entry name" value="Methyltransf_11"/>
</dbReference>
<reference evidence="5" key="1">
    <citation type="submission" date="2020-10" db="EMBL/GenBank/DDBJ databases">
        <authorList>
            <person name="Gilroy R."/>
        </authorList>
    </citation>
    <scope>NUCLEOTIDE SEQUENCE</scope>
    <source>
        <strain evidence="5">ChiBcec2-4451</strain>
    </source>
</reference>
<dbReference type="PANTHER" id="PTHR44942">
    <property type="entry name" value="METHYLTRANSF_11 DOMAIN-CONTAINING PROTEIN"/>
    <property type="match status" value="1"/>
</dbReference>
<evidence type="ECO:0000313" key="6">
    <source>
        <dbReference type="Proteomes" id="UP000886723"/>
    </source>
</evidence>
<name>A0A9D1T6H1_9FIRM</name>
<evidence type="ECO:0000256" key="2">
    <source>
        <dbReference type="ARBA" id="ARBA00022603"/>
    </source>
</evidence>
<dbReference type="InterPro" id="IPR029063">
    <property type="entry name" value="SAM-dependent_MTases_sf"/>
</dbReference>
<protein>
    <submittedName>
        <fullName evidence="5">Class I SAM-dependent methyltransferase</fullName>
    </submittedName>
</protein>
<reference evidence="5" key="2">
    <citation type="journal article" date="2021" name="PeerJ">
        <title>Extensive microbial diversity within the chicken gut microbiome revealed by metagenomics and culture.</title>
        <authorList>
            <person name="Gilroy R."/>
            <person name="Ravi A."/>
            <person name="Getino M."/>
            <person name="Pursley I."/>
            <person name="Horton D.L."/>
            <person name="Alikhan N.F."/>
            <person name="Baker D."/>
            <person name="Gharbi K."/>
            <person name="Hall N."/>
            <person name="Watson M."/>
            <person name="Adriaenssens E.M."/>
            <person name="Foster-Nyarko E."/>
            <person name="Jarju S."/>
            <person name="Secka A."/>
            <person name="Antonio M."/>
            <person name="Oren A."/>
            <person name="Chaudhuri R.R."/>
            <person name="La Ragione R."/>
            <person name="Hildebrand F."/>
            <person name="Pallen M.J."/>
        </authorList>
    </citation>
    <scope>NUCLEOTIDE SEQUENCE</scope>
    <source>
        <strain evidence="5">ChiBcec2-4451</strain>
    </source>
</reference>
<dbReference type="SUPFAM" id="SSF53335">
    <property type="entry name" value="S-adenosyl-L-methionine-dependent methyltransferases"/>
    <property type="match status" value="1"/>
</dbReference>
<dbReference type="Proteomes" id="UP000886723">
    <property type="component" value="Unassembled WGS sequence"/>
</dbReference>
<sequence length="250" mass="28177">MDTTQKFTGRAVDYVKGRPAYAEAFLQSLAEEHGFSPGAEAADIGCGTGKFSAQLLEKGFRVYGVEPNDDMRGQAESALGAWPGFRAVKGTAADTTLADASMDLVTCAQAFHWFDPEAFSAECRRILRPEGKVFLIWNLREEDALINREIYRLYASCCPDFKGFAGGIRRNDERICRFFSHGFLYEEYDNPLFYTKETFVSRSLSGSYSLKEGDPGYQTYLQKIHAVFRKYERDGKVEIPNKTVVYFGCI</sequence>
<evidence type="ECO:0000256" key="3">
    <source>
        <dbReference type="ARBA" id="ARBA00022679"/>
    </source>
</evidence>
<evidence type="ECO:0000259" key="4">
    <source>
        <dbReference type="Pfam" id="PF08241"/>
    </source>
</evidence>
<comment type="caution">
    <text evidence="5">The sequence shown here is derived from an EMBL/GenBank/DDBJ whole genome shotgun (WGS) entry which is preliminary data.</text>
</comment>
<evidence type="ECO:0000313" key="5">
    <source>
        <dbReference type="EMBL" id="HIV13362.1"/>
    </source>
</evidence>
<dbReference type="Pfam" id="PF08241">
    <property type="entry name" value="Methyltransf_11"/>
    <property type="match status" value="1"/>
</dbReference>
<evidence type="ECO:0000256" key="1">
    <source>
        <dbReference type="ARBA" id="ARBA00008361"/>
    </source>
</evidence>
<proteinExistence type="inferred from homology"/>
<comment type="similarity">
    <text evidence="1">Belongs to the methyltransferase superfamily.</text>
</comment>
<keyword evidence="3" id="KW-0808">Transferase</keyword>
<dbReference type="PANTHER" id="PTHR44942:SF4">
    <property type="entry name" value="METHYLTRANSFERASE TYPE 11 DOMAIN-CONTAINING PROTEIN"/>
    <property type="match status" value="1"/>
</dbReference>